<protein>
    <submittedName>
        <fullName evidence="7">Prepilin-type N-terminal cleavage/methylation domain-containing protein</fullName>
    </submittedName>
</protein>
<dbReference type="PROSITE" id="PS00409">
    <property type="entry name" value="PROKAR_NTER_METHYL"/>
    <property type="match status" value="1"/>
</dbReference>
<name>A0ABW4LG77_9MICO</name>
<dbReference type="Gene3D" id="3.30.700.10">
    <property type="entry name" value="Glycoprotein, Type 4 Pilin"/>
    <property type="match status" value="1"/>
</dbReference>
<evidence type="ECO:0000256" key="2">
    <source>
        <dbReference type="ARBA" id="ARBA00022481"/>
    </source>
</evidence>
<keyword evidence="2" id="KW-0488">Methylation</keyword>
<dbReference type="EMBL" id="JBHUEA010000007">
    <property type="protein sequence ID" value="MFD1721181.1"/>
    <property type="molecule type" value="Genomic_DNA"/>
</dbReference>
<evidence type="ECO:0000313" key="8">
    <source>
        <dbReference type="Proteomes" id="UP001597347"/>
    </source>
</evidence>
<dbReference type="Pfam" id="PF07963">
    <property type="entry name" value="N_methyl"/>
    <property type="match status" value="1"/>
</dbReference>
<dbReference type="Proteomes" id="UP001597347">
    <property type="component" value="Unassembled WGS sequence"/>
</dbReference>
<comment type="subcellular location">
    <subcellularLocation>
        <location evidence="1">Membrane</location>
        <topology evidence="1">Single-pass membrane protein</topology>
    </subcellularLocation>
</comment>
<dbReference type="InterPro" id="IPR012902">
    <property type="entry name" value="N_methyl_site"/>
</dbReference>
<evidence type="ECO:0000256" key="3">
    <source>
        <dbReference type="ARBA" id="ARBA00022692"/>
    </source>
</evidence>
<dbReference type="NCBIfam" id="TIGR02532">
    <property type="entry name" value="IV_pilin_GFxxxE"/>
    <property type="match status" value="1"/>
</dbReference>
<dbReference type="PRINTS" id="PR00813">
    <property type="entry name" value="BCTERIALGSPG"/>
</dbReference>
<evidence type="ECO:0000256" key="6">
    <source>
        <dbReference type="SAM" id="Phobius"/>
    </source>
</evidence>
<dbReference type="RefSeq" id="WP_377933174.1">
    <property type="nucleotide sequence ID" value="NZ_JBHUEA010000007.1"/>
</dbReference>
<evidence type="ECO:0000256" key="4">
    <source>
        <dbReference type="ARBA" id="ARBA00022989"/>
    </source>
</evidence>
<gene>
    <name evidence="7" type="ORF">ACFSBI_06420</name>
</gene>
<dbReference type="PANTHER" id="PTHR30093">
    <property type="entry name" value="GENERAL SECRETION PATHWAY PROTEIN G"/>
    <property type="match status" value="1"/>
</dbReference>
<accession>A0ABW4LG77</accession>
<feature type="transmembrane region" description="Helical" evidence="6">
    <location>
        <begin position="12"/>
        <end position="34"/>
    </location>
</feature>
<evidence type="ECO:0000256" key="1">
    <source>
        <dbReference type="ARBA" id="ARBA00004167"/>
    </source>
</evidence>
<keyword evidence="4 6" id="KW-1133">Transmembrane helix</keyword>
<proteinExistence type="predicted"/>
<dbReference type="InterPro" id="IPR045584">
    <property type="entry name" value="Pilin-like"/>
</dbReference>
<evidence type="ECO:0000256" key="5">
    <source>
        <dbReference type="ARBA" id="ARBA00023136"/>
    </source>
</evidence>
<keyword evidence="3 6" id="KW-0812">Transmembrane</keyword>
<dbReference type="InterPro" id="IPR000983">
    <property type="entry name" value="Bac_GSPG_pilin"/>
</dbReference>
<keyword evidence="8" id="KW-1185">Reference proteome</keyword>
<dbReference type="PANTHER" id="PTHR30093:SF44">
    <property type="entry name" value="TYPE II SECRETION SYSTEM CORE PROTEIN G"/>
    <property type="match status" value="1"/>
</dbReference>
<sequence>MPNRRGDAGFTLVELLVVVLVIGVLAAIAVPTLIGAQLSTKKAATQADLAHAKQAVVAYGIDHADVIPDAISDDEVGRVDADGTELAPLGWSKSASTVSLVYRPAGSGAGARWCVDGENETGARYRISTRTSVASGDCAGLSAANY</sequence>
<reference evidence="8" key="1">
    <citation type="journal article" date="2019" name="Int. J. Syst. Evol. Microbiol.">
        <title>The Global Catalogue of Microorganisms (GCM) 10K type strain sequencing project: providing services to taxonomists for standard genome sequencing and annotation.</title>
        <authorList>
            <consortium name="The Broad Institute Genomics Platform"/>
            <consortium name="The Broad Institute Genome Sequencing Center for Infectious Disease"/>
            <person name="Wu L."/>
            <person name="Ma J."/>
        </authorList>
    </citation>
    <scope>NUCLEOTIDE SEQUENCE [LARGE SCALE GENOMIC DNA]</scope>
    <source>
        <strain evidence="8">CGMCC 1.12471</strain>
    </source>
</reference>
<comment type="caution">
    <text evidence="7">The sequence shown here is derived from an EMBL/GenBank/DDBJ whole genome shotgun (WGS) entry which is preliminary data.</text>
</comment>
<evidence type="ECO:0000313" key="7">
    <source>
        <dbReference type="EMBL" id="MFD1721181.1"/>
    </source>
</evidence>
<organism evidence="7 8">
    <name type="scientific">Amnibacterium endophyticum</name>
    <dbReference type="NCBI Taxonomy" id="2109337"/>
    <lineage>
        <taxon>Bacteria</taxon>
        <taxon>Bacillati</taxon>
        <taxon>Actinomycetota</taxon>
        <taxon>Actinomycetes</taxon>
        <taxon>Micrococcales</taxon>
        <taxon>Microbacteriaceae</taxon>
        <taxon>Amnibacterium</taxon>
    </lineage>
</organism>
<dbReference type="SUPFAM" id="SSF54523">
    <property type="entry name" value="Pili subunits"/>
    <property type="match status" value="1"/>
</dbReference>
<keyword evidence="5 6" id="KW-0472">Membrane</keyword>